<reference evidence="1" key="1">
    <citation type="journal article" date="2020" name="Nature">
        <title>Giant virus diversity and host interactions through global metagenomics.</title>
        <authorList>
            <person name="Schulz F."/>
            <person name="Roux S."/>
            <person name="Paez-Espino D."/>
            <person name="Jungbluth S."/>
            <person name="Walsh D.A."/>
            <person name="Denef V.J."/>
            <person name="McMahon K.D."/>
            <person name="Konstantinidis K.T."/>
            <person name="Eloe-Fadrosh E.A."/>
            <person name="Kyrpides N.C."/>
            <person name="Woyke T."/>
        </authorList>
    </citation>
    <scope>NUCLEOTIDE SEQUENCE</scope>
    <source>
        <strain evidence="1">GVMAG-S-1062768-28</strain>
    </source>
</reference>
<name>A0A6C0JRH2_9ZZZZ</name>
<dbReference type="EMBL" id="MN740696">
    <property type="protein sequence ID" value="QHU08362.1"/>
    <property type="molecule type" value="Genomic_DNA"/>
</dbReference>
<accession>A0A6C0JRH2</accession>
<organism evidence="1">
    <name type="scientific">viral metagenome</name>
    <dbReference type="NCBI Taxonomy" id="1070528"/>
    <lineage>
        <taxon>unclassified sequences</taxon>
        <taxon>metagenomes</taxon>
        <taxon>organismal metagenomes</taxon>
    </lineage>
</organism>
<dbReference type="AlphaFoldDB" id="A0A6C0JRH2"/>
<evidence type="ECO:0000313" key="1">
    <source>
        <dbReference type="EMBL" id="QHU08362.1"/>
    </source>
</evidence>
<sequence>MFNARMLEDEKTLREKINNDPEFTRSLFGDSFDPDIDIDSDVKTSDRHGRTWNSLLRTLKNNDQKVLDQVISGSKKRVKFNLRKNRRKYITL</sequence>
<proteinExistence type="predicted"/>
<protein>
    <submittedName>
        <fullName evidence="1">Uncharacterized protein</fullName>
    </submittedName>
</protein>